<protein>
    <submittedName>
        <fullName evidence="2">Uncharacterized protein</fullName>
    </submittedName>
</protein>
<dbReference type="Proteomes" id="UP001416858">
    <property type="component" value="Unassembled WGS sequence"/>
</dbReference>
<evidence type="ECO:0000256" key="1">
    <source>
        <dbReference type="SAM" id="MobiDB-lite"/>
    </source>
</evidence>
<evidence type="ECO:0000313" key="2">
    <source>
        <dbReference type="EMBL" id="GAA5505006.1"/>
    </source>
</evidence>
<sequence>MGFKEFSIAEATAPPRGRENAKCLSRPAAGTHGRKSSRIKQAGGQMFVVDPDAQCPIDGIPWTATSLRFPKHFW</sequence>
<keyword evidence="3" id="KW-1185">Reference proteome</keyword>
<organism evidence="2 3">
    <name type="scientific">Novipirellula caenicola</name>
    <dbReference type="NCBI Taxonomy" id="1536901"/>
    <lineage>
        <taxon>Bacteria</taxon>
        <taxon>Pseudomonadati</taxon>
        <taxon>Planctomycetota</taxon>
        <taxon>Planctomycetia</taxon>
        <taxon>Pirellulales</taxon>
        <taxon>Pirellulaceae</taxon>
        <taxon>Novipirellula</taxon>
    </lineage>
</organism>
<feature type="region of interest" description="Disordered" evidence="1">
    <location>
        <begin position="1"/>
        <end position="40"/>
    </location>
</feature>
<evidence type="ECO:0000313" key="3">
    <source>
        <dbReference type="Proteomes" id="UP001416858"/>
    </source>
</evidence>
<reference evidence="2 3" key="1">
    <citation type="submission" date="2024-02" db="EMBL/GenBank/DDBJ databases">
        <title>Rhodopirellula caenicola NBRC 110016.</title>
        <authorList>
            <person name="Ichikawa N."/>
            <person name="Katano-Makiyama Y."/>
            <person name="Hidaka K."/>
        </authorList>
    </citation>
    <scope>NUCLEOTIDE SEQUENCE [LARGE SCALE GENOMIC DNA]</scope>
    <source>
        <strain evidence="2 3">NBRC 110016</strain>
    </source>
</reference>
<comment type="caution">
    <text evidence="2">The sequence shown here is derived from an EMBL/GenBank/DDBJ whole genome shotgun (WGS) entry which is preliminary data.</text>
</comment>
<proteinExistence type="predicted"/>
<gene>
    <name evidence="2" type="ORF">Rcae01_00446</name>
</gene>
<accession>A0ABP9VIG7</accession>
<name>A0ABP9VIG7_9BACT</name>
<dbReference type="EMBL" id="BAABRO010000001">
    <property type="protein sequence ID" value="GAA5505006.1"/>
    <property type="molecule type" value="Genomic_DNA"/>
</dbReference>